<gene>
    <name evidence="1" type="ORF">L6164_001328</name>
</gene>
<name>A0ACB9QC04_BAUVA</name>
<reference evidence="1 2" key="1">
    <citation type="journal article" date="2022" name="DNA Res.">
        <title>Chromosomal-level genome assembly of the orchid tree Bauhinia variegata (Leguminosae; Cercidoideae) supports the allotetraploid origin hypothesis of Bauhinia.</title>
        <authorList>
            <person name="Zhong Y."/>
            <person name="Chen Y."/>
            <person name="Zheng D."/>
            <person name="Pang J."/>
            <person name="Liu Y."/>
            <person name="Luo S."/>
            <person name="Meng S."/>
            <person name="Qian L."/>
            <person name="Wei D."/>
            <person name="Dai S."/>
            <person name="Zhou R."/>
        </authorList>
    </citation>
    <scope>NUCLEOTIDE SEQUENCE [LARGE SCALE GENOMIC DNA]</scope>
    <source>
        <strain evidence="1">BV-YZ2020</strain>
    </source>
</reference>
<evidence type="ECO:0000313" key="2">
    <source>
        <dbReference type="Proteomes" id="UP000828941"/>
    </source>
</evidence>
<dbReference type="Proteomes" id="UP000828941">
    <property type="component" value="Chromosome 1"/>
</dbReference>
<protein>
    <submittedName>
        <fullName evidence="1">Uncharacterized protein</fullName>
    </submittedName>
</protein>
<sequence length="124" mass="14038">MMMTKLKTCWLMQAIEDLMQANRKSLKHYPPMPYPMNYSPEQQRNRLIAAELTYDRAALEVEFNQLSASLTEPNDGITDTDIPPHLLITDYVDPLEAMIPGDEKEYLSCDTAAVEDGSEIPLSS</sequence>
<accession>A0ACB9QC04</accession>
<organism evidence="1 2">
    <name type="scientific">Bauhinia variegata</name>
    <name type="common">Purple orchid tree</name>
    <name type="synonym">Phanera variegata</name>
    <dbReference type="NCBI Taxonomy" id="167791"/>
    <lineage>
        <taxon>Eukaryota</taxon>
        <taxon>Viridiplantae</taxon>
        <taxon>Streptophyta</taxon>
        <taxon>Embryophyta</taxon>
        <taxon>Tracheophyta</taxon>
        <taxon>Spermatophyta</taxon>
        <taxon>Magnoliopsida</taxon>
        <taxon>eudicotyledons</taxon>
        <taxon>Gunneridae</taxon>
        <taxon>Pentapetalae</taxon>
        <taxon>rosids</taxon>
        <taxon>fabids</taxon>
        <taxon>Fabales</taxon>
        <taxon>Fabaceae</taxon>
        <taxon>Cercidoideae</taxon>
        <taxon>Cercideae</taxon>
        <taxon>Bauhiniinae</taxon>
        <taxon>Bauhinia</taxon>
    </lineage>
</organism>
<proteinExistence type="predicted"/>
<dbReference type="EMBL" id="CM039426">
    <property type="protein sequence ID" value="KAI4357376.1"/>
    <property type="molecule type" value="Genomic_DNA"/>
</dbReference>
<comment type="caution">
    <text evidence="1">The sequence shown here is derived from an EMBL/GenBank/DDBJ whole genome shotgun (WGS) entry which is preliminary data.</text>
</comment>
<evidence type="ECO:0000313" key="1">
    <source>
        <dbReference type="EMBL" id="KAI4357376.1"/>
    </source>
</evidence>
<keyword evidence="2" id="KW-1185">Reference proteome</keyword>